<proteinExistence type="predicted"/>
<dbReference type="OMA" id="SCNCLIV"/>
<evidence type="ECO:0000256" key="2">
    <source>
        <dbReference type="SAM" id="MobiDB-lite"/>
    </source>
</evidence>
<dbReference type="Proteomes" id="UP000238479">
    <property type="component" value="Chromosome 5"/>
</dbReference>
<dbReference type="EMBL" id="PDCK01000043">
    <property type="protein sequence ID" value="PRQ34101.1"/>
    <property type="molecule type" value="Genomic_DNA"/>
</dbReference>
<dbReference type="OrthoDB" id="1182476at2759"/>
<evidence type="ECO:0000259" key="3">
    <source>
        <dbReference type="Pfam" id="PF03469"/>
    </source>
</evidence>
<dbReference type="STRING" id="74649.A0A2P6QIV1"/>
<feature type="region of interest" description="Disordered" evidence="2">
    <location>
        <begin position="53"/>
        <end position="88"/>
    </location>
</feature>
<dbReference type="Gramene" id="PRQ34101">
    <property type="protein sequence ID" value="PRQ34101"/>
    <property type="gene ID" value="RchiOBHm_Chr5g0065111"/>
</dbReference>
<reference evidence="4 5" key="1">
    <citation type="journal article" date="2018" name="Nat. Genet.">
        <title>The Rosa genome provides new insights in the design of modern roses.</title>
        <authorList>
            <person name="Bendahmane M."/>
        </authorList>
    </citation>
    <scope>NUCLEOTIDE SEQUENCE [LARGE SCALE GENOMIC DNA]</scope>
    <source>
        <strain evidence="5">cv. Old Blush</strain>
    </source>
</reference>
<dbReference type="PANTHER" id="PTHR21596:SF3">
    <property type="entry name" value="FACTOR OF DNA METHYLATION 1-RELATED"/>
    <property type="match status" value="1"/>
</dbReference>
<evidence type="ECO:0000256" key="1">
    <source>
        <dbReference type="SAM" id="Coils"/>
    </source>
</evidence>
<organism evidence="4 5">
    <name type="scientific">Rosa chinensis</name>
    <name type="common">China rose</name>
    <dbReference type="NCBI Taxonomy" id="74649"/>
    <lineage>
        <taxon>Eukaryota</taxon>
        <taxon>Viridiplantae</taxon>
        <taxon>Streptophyta</taxon>
        <taxon>Embryophyta</taxon>
        <taxon>Tracheophyta</taxon>
        <taxon>Spermatophyta</taxon>
        <taxon>Magnoliopsida</taxon>
        <taxon>eudicotyledons</taxon>
        <taxon>Gunneridae</taxon>
        <taxon>Pentapetalae</taxon>
        <taxon>rosids</taxon>
        <taxon>fabids</taxon>
        <taxon>Rosales</taxon>
        <taxon>Rosaceae</taxon>
        <taxon>Rosoideae</taxon>
        <taxon>Rosoideae incertae sedis</taxon>
        <taxon>Rosa</taxon>
    </lineage>
</organism>
<dbReference type="Pfam" id="PF03469">
    <property type="entry name" value="XH"/>
    <property type="match status" value="2"/>
</dbReference>
<evidence type="ECO:0000313" key="5">
    <source>
        <dbReference type="Proteomes" id="UP000238479"/>
    </source>
</evidence>
<sequence length="641" mass="75235">MDIGKLQQNVRHLTHVFEEAFLEQRRVFSKSKAQIDELKKKLEQTRCQQKELEEKLEKSEAQNEDLQKKHDHSEAQRKELMKRDEMSEANMKELRKKIVHSEADMKALLKKLEYIEAQKKEHEKTERAQKEELAKKLLQQSLTQKKKLQLMFSLDDNKAIKELFEEKKKNEKLDGELNELRNHHNLLLELKDAVLNKLKKKEEELINVRYLLEQTFLEKEAFLKSEALKNDLKKMLGESESERNELKKKHDHCEAQKKDLLKKDDQSEAELQEARQEFINGLGGLNFCTTIGVKRMGELDNKPFQTSCKRQYSKKEADDKAATLYSQWEGYLRDPNWYPFTTSMDSCGNSKLTINEEDEKLKQLKVCNLDIEVYKAVTTALVELNSYNTNGRTPIAELWNFKEGRKATVKEGISYVLNQLKLLRKRVGKMLSEQKQLDMKKKKPDDGTNEIQKKLEEKEAELKDLKAELKDLKAELEYSEELNSTLFVKERESNDELQDARKELIRELVDGGFIGVKRMGEIDITPFATACKRDNSMLEPEVWQDCISDPSWYPFKPIEDEFGNRKEILDVEDEKLKFIKGNDGVYKAVTTALMELKEYNSSGMYVTEELWNFQKGRRATLQEGLSYILLNWRPLKRKRKI</sequence>
<gene>
    <name evidence="4" type="ORF">RchiOBHm_Chr5g0065111</name>
</gene>
<comment type="caution">
    <text evidence="4">The sequence shown here is derived from an EMBL/GenBank/DDBJ whole genome shotgun (WGS) entry which is preliminary data.</text>
</comment>
<evidence type="ECO:0000313" key="4">
    <source>
        <dbReference type="EMBL" id="PRQ34101.1"/>
    </source>
</evidence>
<dbReference type="GO" id="GO:0080188">
    <property type="term" value="P:gene silencing by siRNA-directed DNA methylation"/>
    <property type="evidence" value="ECO:0007669"/>
    <property type="project" value="InterPro"/>
</dbReference>
<accession>A0A2P6QIV1</accession>
<dbReference type="AlphaFoldDB" id="A0A2P6QIV1"/>
<protein>
    <recommendedName>
        <fullName evidence="3">Factor of DNA methylation 1-5/IDN2 domain-containing protein</fullName>
    </recommendedName>
</protein>
<feature type="coiled-coil region" evidence="1">
    <location>
        <begin position="225"/>
        <end position="277"/>
    </location>
</feature>
<feature type="domain" description="Factor of DNA methylation 1-5/IDN2" evidence="3">
    <location>
        <begin position="517"/>
        <end position="638"/>
    </location>
</feature>
<dbReference type="InterPro" id="IPR005379">
    <property type="entry name" value="FDM1-5/IDN2_XH"/>
</dbReference>
<dbReference type="InterPro" id="IPR045177">
    <property type="entry name" value="FDM1-5/IDN2"/>
</dbReference>
<feature type="coiled-coil region" evidence="1">
    <location>
        <begin position="448"/>
        <end position="507"/>
    </location>
</feature>
<keyword evidence="5" id="KW-1185">Reference proteome</keyword>
<dbReference type="PANTHER" id="PTHR21596">
    <property type="entry name" value="RIBONUCLEASE P SUBUNIT P38"/>
    <property type="match status" value="1"/>
</dbReference>
<feature type="domain" description="Factor of DNA methylation 1-5/IDN2" evidence="3">
    <location>
        <begin position="294"/>
        <end position="425"/>
    </location>
</feature>
<name>A0A2P6QIV1_ROSCH</name>
<keyword evidence="1" id="KW-0175">Coiled coil</keyword>